<dbReference type="InterPro" id="IPR055933">
    <property type="entry name" value="DUF7511"/>
</dbReference>
<feature type="compositionally biased region" description="Polar residues" evidence="1">
    <location>
        <begin position="1"/>
        <end position="14"/>
    </location>
</feature>
<protein>
    <recommendedName>
        <fullName evidence="2">DUF7511 domain-containing protein</fullName>
    </recommendedName>
</protein>
<evidence type="ECO:0000256" key="1">
    <source>
        <dbReference type="SAM" id="MobiDB-lite"/>
    </source>
</evidence>
<accession>A0A1U7EW35</accession>
<dbReference type="STRING" id="348780.NP_2378A"/>
<organism evidence="3 4">
    <name type="scientific">Natronomonas pharaonis (strain ATCC 35678 / DSM 2160 / CIP 103997 / JCM 8858 / NBRC 14720 / NCIMB 2260 / Gabara)</name>
    <name type="common">Halobacterium pharaonis</name>
    <dbReference type="NCBI Taxonomy" id="348780"/>
    <lineage>
        <taxon>Archaea</taxon>
        <taxon>Methanobacteriati</taxon>
        <taxon>Methanobacteriota</taxon>
        <taxon>Stenosarchaea group</taxon>
        <taxon>Halobacteria</taxon>
        <taxon>Halobacteriales</taxon>
        <taxon>Natronomonadaceae</taxon>
        <taxon>Natronomonas</taxon>
    </lineage>
</organism>
<keyword evidence="4" id="KW-1185">Reference proteome</keyword>
<gene>
    <name evidence="3" type="ordered locus">NP_2378A</name>
</gene>
<proteinExistence type="predicted"/>
<dbReference type="EMBL" id="CR936257">
    <property type="protein sequence ID" value="CAI49280.1"/>
    <property type="molecule type" value="Genomic_DNA"/>
</dbReference>
<feature type="domain" description="DUF7511" evidence="2">
    <location>
        <begin position="26"/>
        <end position="70"/>
    </location>
</feature>
<dbReference type="HOGENOM" id="CLU_2748302_0_0_2"/>
<evidence type="ECO:0000259" key="2">
    <source>
        <dbReference type="Pfam" id="PF24351"/>
    </source>
</evidence>
<dbReference type="KEGG" id="nph:NP_2378A"/>
<sequence>MISPAVTDTRNPAQPTRDAPTPVENYRAAVETDDDGTTTCTIYSTAPADTLLTTWISADGDSFCSLAEMR</sequence>
<reference evidence="3 4" key="1">
    <citation type="journal article" date="2005" name="Genome Res.">
        <title>Living with two extremes: conclusions from the genome sequence of Natronomonas pharaonis.</title>
        <authorList>
            <person name="Falb M."/>
            <person name="Pfeiffer F."/>
            <person name="Palm P."/>
            <person name="Rodewald K."/>
            <person name="Hickmann V."/>
            <person name="Tittor J."/>
            <person name="Oesterhelt D."/>
        </authorList>
    </citation>
    <scope>NUCLEOTIDE SEQUENCE [LARGE SCALE GENOMIC DNA]</scope>
    <source>
        <strain evidence="4">ATCC 35678 / DSM 2160 / CIP 103997 / JCM 8858 / NBRC 14720 / NCIMB 2260 / Gabara</strain>
    </source>
</reference>
<evidence type="ECO:0000313" key="3">
    <source>
        <dbReference type="EMBL" id="CAI49280.1"/>
    </source>
</evidence>
<dbReference type="EnsemblBacteria" id="CAI49280">
    <property type="protein sequence ID" value="CAI49280"/>
    <property type="gene ID" value="NP_2378A"/>
</dbReference>
<evidence type="ECO:0000313" key="4">
    <source>
        <dbReference type="Proteomes" id="UP000002698"/>
    </source>
</evidence>
<dbReference type="AlphaFoldDB" id="A0A1U7EW35"/>
<dbReference type="Proteomes" id="UP000002698">
    <property type="component" value="Chromosome"/>
</dbReference>
<dbReference type="Pfam" id="PF24351">
    <property type="entry name" value="DUF7511"/>
    <property type="match status" value="1"/>
</dbReference>
<feature type="region of interest" description="Disordered" evidence="1">
    <location>
        <begin position="1"/>
        <end position="23"/>
    </location>
</feature>
<name>A0A1U7EW35_NATPD</name>